<feature type="domain" description="Arc-like DNA binding" evidence="1">
    <location>
        <begin position="5"/>
        <end position="43"/>
    </location>
</feature>
<dbReference type="InterPro" id="IPR005569">
    <property type="entry name" value="Arc_DNA-bd_dom"/>
</dbReference>
<sequence length="60" mass="6853">MPKSKQMPPTPVRIPPELKEWVKARAEANLRSVNAEITAILMAERKRQEELGLARRSNQS</sequence>
<gene>
    <name evidence="2" type="ORF">NCCP691_40800</name>
</gene>
<dbReference type="Proteomes" id="UP000887222">
    <property type="component" value="Unassembled WGS sequence"/>
</dbReference>
<reference evidence="2 3" key="1">
    <citation type="journal article" date="2022" name="Int. J. Syst. Evol. Microbiol.">
        <title>Noviherbaspirillum aridicola sp. nov., isolated from an arid soil in Pakistan.</title>
        <authorList>
            <person name="Khan I.U."/>
            <person name="Saqib M."/>
            <person name="Amin A."/>
            <person name="Hussain F."/>
            <person name="Li L."/>
            <person name="Liu Y.H."/>
            <person name="Fang B.Z."/>
            <person name="Ahmed I."/>
            <person name="Li W.J."/>
        </authorList>
    </citation>
    <scope>NUCLEOTIDE SEQUENCE [LARGE SCALE GENOMIC DNA]</scope>
    <source>
        <strain evidence="2 3">NCCP-691</strain>
    </source>
</reference>
<evidence type="ECO:0000259" key="1">
    <source>
        <dbReference type="Pfam" id="PF03869"/>
    </source>
</evidence>
<protein>
    <recommendedName>
        <fullName evidence="1">Arc-like DNA binding domain-containing protein</fullName>
    </recommendedName>
</protein>
<proteinExistence type="predicted"/>
<dbReference type="InterPro" id="IPR013321">
    <property type="entry name" value="Arc_rbn_hlx_hlx"/>
</dbReference>
<evidence type="ECO:0000313" key="3">
    <source>
        <dbReference type="Proteomes" id="UP000887222"/>
    </source>
</evidence>
<dbReference type="Pfam" id="PF03869">
    <property type="entry name" value="Arc"/>
    <property type="match status" value="1"/>
</dbReference>
<dbReference type="SUPFAM" id="SSF47598">
    <property type="entry name" value="Ribbon-helix-helix"/>
    <property type="match status" value="1"/>
</dbReference>
<keyword evidence="3" id="KW-1185">Reference proteome</keyword>
<organism evidence="2 3">
    <name type="scientific">Noviherbaspirillum aridicola</name>
    <dbReference type="NCBI Taxonomy" id="2849687"/>
    <lineage>
        <taxon>Bacteria</taxon>
        <taxon>Pseudomonadati</taxon>
        <taxon>Pseudomonadota</taxon>
        <taxon>Betaproteobacteria</taxon>
        <taxon>Burkholderiales</taxon>
        <taxon>Oxalobacteraceae</taxon>
        <taxon>Noviherbaspirillum</taxon>
    </lineage>
</organism>
<comment type="caution">
    <text evidence="2">The sequence shown here is derived from an EMBL/GenBank/DDBJ whole genome shotgun (WGS) entry which is preliminary data.</text>
</comment>
<dbReference type="InterPro" id="IPR010985">
    <property type="entry name" value="Ribbon_hlx_hlx"/>
</dbReference>
<accession>A0ABQ4QAP2</accession>
<dbReference type="RefSeq" id="WP_220810474.1">
    <property type="nucleotide sequence ID" value="NZ_BPMK01000025.1"/>
</dbReference>
<dbReference type="Gene3D" id="1.10.1220.10">
    <property type="entry name" value="Met repressor-like"/>
    <property type="match status" value="1"/>
</dbReference>
<evidence type="ECO:0000313" key="2">
    <source>
        <dbReference type="EMBL" id="GIZ54066.1"/>
    </source>
</evidence>
<dbReference type="EMBL" id="BPMK01000025">
    <property type="protein sequence ID" value="GIZ54066.1"/>
    <property type="molecule type" value="Genomic_DNA"/>
</dbReference>
<name>A0ABQ4QAP2_9BURK</name>